<protein>
    <submittedName>
        <fullName evidence="7">YitT family protein</fullName>
    </submittedName>
</protein>
<dbReference type="Pfam" id="PF02588">
    <property type="entry name" value="YitT_membrane"/>
    <property type="match status" value="1"/>
</dbReference>
<gene>
    <name evidence="7" type="ORF">FSC37_05495</name>
</gene>
<keyword evidence="5 6" id="KW-0472">Membrane</keyword>
<name>A0A5C6TYH2_9BURK</name>
<dbReference type="InterPro" id="IPR051461">
    <property type="entry name" value="UPF0750_membrane"/>
</dbReference>
<feature type="transmembrane region" description="Helical" evidence="6">
    <location>
        <begin position="149"/>
        <end position="171"/>
    </location>
</feature>
<dbReference type="AlphaFoldDB" id="A0A5C6TYH2"/>
<keyword evidence="4 6" id="KW-1133">Transmembrane helix</keyword>
<evidence type="ECO:0000256" key="4">
    <source>
        <dbReference type="ARBA" id="ARBA00022989"/>
    </source>
</evidence>
<keyword evidence="3 6" id="KW-0812">Transmembrane</keyword>
<comment type="subcellular location">
    <subcellularLocation>
        <location evidence="1">Cell membrane</location>
        <topology evidence="1">Multi-pass membrane protein</topology>
    </subcellularLocation>
</comment>
<dbReference type="EMBL" id="VOPW01000001">
    <property type="protein sequence ID" value="TXC65702.1"/>
    <property type="molecule type" value="Genomic_DNA"/>
</dbReference>
<feature type="transmembrane region" description="Helical" evidence="6">
    <location>
        <begin position="177"/>
        <end position="194"/>
    </location>
</feature>
<sequence length="203" mass="21449">MSAATGPLRHTWYDDALAFVTGTLFIAIGVTMFTHAGLLTGGTAGLAFLAHYASGIGFGPLFFAINLPFYALARRAMGRSFTLKTFAAVTLLSALTSAIPRWAGFAVLDPWFAAVAGGLLMGAGFLVLFRHHASLGGLNIAVLVLQKRYGWRAGWVQMGIDGAILVASLAVVEPKRIAMSIVGALALNLTLALNHRPGRYVAF</sequence>
<dbReference type="PANTHER" id="PTHR33545">
    <property type="entry name" value="UPF0750 MEMBRANE PROTEIN YITT-RELATED"/>
    <property type="match status" value="1"/>
</dbReference>
<reference evidence="7 8" key="1">
    <citation type="submission" date="2019-08" db="EMBL/GenBank/DDBJ databases">
        <authorList>
            <person name="Khan S.A."/>
            <person name="Jeon C.O."/>
            <person name="Jeong S.E."/>
        </authorList>
    </citation>
    <scope>NUCLEOTIDE SEQUENCE [LARGE SCALE GENOMIC DNA]</scope>
    <source>
        <strain evidence="8">IMCC1728</strain>
    </source>
</reference>
<keyword evidence="2" id="KW-1003">Cell membrane</keyword>
<evidence type="ECO:0000313" key="8">
    <source>
        <dbReference type="Proteomes" id="UP000321832"/>
    </source>
</evidence>
<dbReference type="GO" id="GO:0005886">
    <property type="term" value="C:plasma membrane"/>
    <property type="evidence" value="ECO:0007669"/>
    <property type="project" value="UniProtKB-SubCell"/>
</dbReference>
<dbReference type="PANTHER" id="PTHR33545:SF5">
    <property type="entry name" value="UPF0750 MEMBRANE PROTEIN YITT"/>
    <property type="match status" value="1"/>
</dbReference>
<feature type="transmembrane region" description="Helical" evidence="6">
    <location>
        <begin position="81"/>
        <end position="99"/>
    </location>
</feature>
<keyword evidence="8" id="KW-1185">Reference proteome</keyword>
<evidence type="ECO:0000313" key="7">
    <source>
        <dbReference type="EMBL" id="TXC65702.1"/>
    </source>
</evidence>
<evidence type="ECO:0000256" key="2">
    <source>
        <dbReference type="ARBA" id="ARBA00022475"/>
    </source>
</evidence>
<evidence type="ECO:0000256" key="6">
    <source>
        <dbReference type="SAM" id="Phobius"/>
    </source>
</evidence>
<evidence type="ECO:0000256" key="5">
    <source>
        <dbReference type="ARBA" id="ARBA00023136"/>
    </source>
</evidence>
<organism evidence="7 8">
    <name type="scientific">Piscinibacter aquaticus</name>
    <dbReference type="NCBI Taxonomy" id="392597"/>
    <lineage>
        <taxon>Bacteria</taxon>
        <taxon>Pseudomonadati</taxon>
        <taxon>Pseudomonadota</taxon>
        <taxon>Betaproteobacteria</taxon>
        <taxon>Burkholderiales</taxon>
        <taxon>Sphaerotilaceae</taxon>
        <taxon>Piscinibacter</taxon>
    </lineage>
</organism>
<comment type="caution">
    <text evidence="7">The sequence shown here is derived from an EMBL/GenBank/DDBJ whole genome shotgun (WGS) entry which is preliminary data.</text>
</comment>
<dbReference type="InterPro" id="IPR003740">
    <property type="entry name" value="YitT"/>
</dbReference>
<proteinExistence type="predicted"/>
<feature type="transmembrane region" description="Helical" evidence="6">
    <location>
        <begin position="12"/>
        <end position="34"/>
    </location>
</feature>
<dbReference type="Proteomes" id="UP000321832">
    <property type="component" value="Unassembled WGS sequence"/>
</dbReference>
<evidence type="ECO:0000256" key="1">
    <source>
        <dbReference type="ARBA" id="ARBA00004651"/>
    </source>
</evidence>
<feature type="transmembrane region" description="Helical" evidence="6">
    <location>
        <begin position="111"/>
        <end position="129"/>
    </location>
</feature>
<feature type="transmembrane region" description="Helical" evidence="6">
    <location>
        <begin position="46"/>
        <end position="69"/>
    </location>
</feature>
<evidence type="ECO:0000256" key="3">
    <source>
        <dbReference type="ARBA" id="ARBA00022692"/>
    </source>
</evidence>
<accession>A0A5C6TYH2</accession>